<evidence type="ECO:0000313" key="2">
    <source>
        <dbReference type="Proteomes" id="UP000007722"/>
    </source>
</evidence>
<gene>
    <name evidence="1" type="ordered locus">Mvol_0504</name>
</gene>
<accession>D7DSQ4</accession>
<name>D7DSQ4_METV3</name>
<reference evidence="1 2" key="1">
    <citation type="submission" date="2010-05" db="EMBL/GenBank/DDBJ databases">
        <title>Complete sequence of Methanococcus voltae A3.</title>
        <authorList>
            <consortium name="US DOE Joint Genome Institute"/>
            <person name="Lucas S."/>
            <person name="Copeland A."/>
            <person name="Lapidus A."/>
            <person name="Cheng J.-F."/>
            <person name="Bruce D."/>
            <person name="Goodwin L."/>
            <person name="Pitluck S."/>
            <person name="Lowry S."/>
            <person name="Clum A."/>
            <person name="Land M."/>
            <person name="Hauser L."/>
            <person name="Kyrpides N."/>
            <person name="Mikhailova N."/>
            <person name="Whitman W.B."/>
            <person name="Woyke T."/>
        </authorList>
    </citation>
    <scope>NUCLEOTIDE SEQUENCE [LARGE SCALE GENOMIC DNA]</scope>
    <source>
        <strain evidence="2">ATCC BAA-1334 / A3</strain>
    </source>
</reference>
<evidence type="ECO:0000313" key="1">
    <source>
        <dbReference type="EMBL" id="ADI36164.1"/>
    </source>
</evidence>
<dbReference type="KEGG" id="mvo:Mvol_0504"/>
<organism evidence="1 2">
    <name type="scientific">Methanococcus voltae (strain ATCC BAA-1334 / A3)</name>
    <dbReference type="NCBI Taxonomy" id="456320"/>
    <lineage>
        <taxon>Archaea</taxon>
        <taxon>Methanobacteriati</taxon>
        <taxon>Methanobacteriota</taxon>
        <taxon>Methanomada group</taxon>
        <taxon>Methanococci</taxon>
        <taxon>Methanococcales</taxon>
        <taxon>Methanococcaceae</taxon>
        <taxon>Methanococcus</taxon>
    </lineage>
</organism>
<dbReference type="Proteomes" id="UP000007722">
    <property type="component" value="Chromosome"/>
</dbReference>
<keyword evidence="2" id="KW-1185">Reference proteome</keyword>
<dbReference type="EMBL" id="CP002057">
    <property type="protein sequence ID" value="ADI36164.1"/>
    <property type="molecule type" value="Genomic_DNA"/>
</dbReference>
<dbReference type="STRING" id="456320.Mvol_0504"/>
<dbReference type="AlphaFoldDB" id="D7DSQ4"/>
<sequence>MEAVEYYIMQGENGEEYDSHKAHWESVNHENKEFNKLFSEHKESIEQFYKTQYGKKVLLKKVKKEEFNAFSFRKDKFVIDNAIEGIKTLIGRVNDSVLFVDIFTNEAKVYMSCPEVQFCQTIPFETLKGFHFCCKRLNEEFDAEIMFKE</sequence>
<proteinExistence type="predicted"/>
<protein>
    <submittedName>
        <fullName evidence="1">Uncharacterized protein</fullName>
    </submittedName>
</protein>
<dbReference type="HOGENOM" id="CLU_1745588_0_0_2"/>
<dbReference type="InParanoid" id="D7DSQ4"/>
<dbReference type="OrthoDB" id="373181at2157"/>